<feature type="non-terminal residue" evidence="1">
    <location>
        <position position="49"/>
    </location>
</feature>
<evidence type="ECO:0000313" key="2">
    <source>
        <dbReference type="Proteomes" id="UP000251923"/>
    </source>
</evidence>
<organism evidence="1 2">
    <name type="scientific">Aerococcus urinae</name>
    <dbReference type="NCBI Taxonomy" id="1376"/>
    <lineage>
        <taxon>Bacteria</taxon>
        <taxon>Bacillati</taxon>
        <taxon>Bacillota</taxon>
        <taxon>Bacilli</taxon>
        <taxon>Lactobacillales</taxon>
        <taxon>Aerococcaceae</taxon>
        <taxon>Aerococcus</taxon>
    </lineage>
</organism>
<gene>
    <name evidence="1" type="ORF">DBT54_09765</name>
</gene>
<protein>
    <submittedName>
        <fullName evidence="1">Uncharacterized protein</fullName>
    </submittedName>
</protein>
<dbReference type="Proteomes" id="UP000251923">
    <property type="component" value="Unassembled WGS sequence"/>
</dbReference>
<dbReference type="EMBL" id="QMHM01000054">
    <property type="protein sequence ID" value="RAV76564.1"/>
    <property type="molecule type" value="Genomic_DNA"/>
</dbReference>
<name>A0A329NVP1_9LACT</name>
<reference evidence="1 2" key="1">
    <citation type="submission" date="2018-04" db="EMBL/GenBank/DDBJ databases">
        <title>Aerococcus urinae genomes.</title>
        <authorList>
            <person name="Hilt E."/>
            <person name="Gilbert N.M."/>
            <person name="Thomas-White K."/>
            <person name="Putonti C."/>
            <person name="Lewis A.L."/>
            <person name="Visck K.L."/>
            <person name="Wolfe A.J."/>
        </authorList>
    </citation>
    <scope>NUCLEOTIDE SEQUENCE [LARGE SCALE GENOMIC DNA]</scope>
    <source>
        <strain evidence="1 2">UMB7480</strain>
    </source>
</reference>
<dbReference type="Gene3D" id="1.10.357.10">
    <property type="entry name" value="Tetracycline Repressor, domain 2"/>
    <property type="match status" value="1"/>
</dbReference>
<comment type="caution">
    <text evidence="1">The sequence shown here is derived from an EMBL/GenBank/DDBJ whole genome shotgun (WGS) entry which is preliminary data.</text>
</comment>
<sequence length="49" mass="5664">MRTASKKTKPQPLDKDREKQFLQAALDLFVRRNFASVTIKDIALECKVN</sequence>
<accession>A0A329NVP1</accession>
<dbReference type="SUPFAM" id="SSF46689">
    <property type="entry name" value="Homeodomain-like"/>
    <property type="match status" value="1"/>
</dbReference>
<dbReference type="InterPro" id="IPR009057">
    <property type="entry name" value="Homeodomain-like_sf"/>
</dbReference>
<evidence type="ECO:0000313" key="1">
    <source>
        <dbReference type="EMBL" id="RAV76564.1"/>
    </source>
</evidence>
<proteinExistence type="predicted"/>
<dbReference type="AlphaFoldDB" id="A0A329NVP1"/>